<dbReference type="EMBL" id="NBIV01000020">
    <property type="protein sequence ID" value="PXF47730.1"/>
    <property type="molecule type" value="Genomic_DNA"/>
</dbReference>
<reference evidence="2 3" key="1">
    <citation type="journal article" date="2018" name="Mol. Biol. Evol.">
        <title>Analysis of the draft genome of the red seaweed Gracilariopsis chorda provides insights into genome size evolution in Rhodophyta.</title>
        <authorList>
            <person name="Lee J."/>
            <person name="Yang E.C."/>
            <person name="Graf L."/>
            <person name="Yang J.H."/>
            <person name="Qiu H."/>
            <person name="Zel Zion U."/>
            <person name="Chan C.X."/>
            <person name="Stephens T.G."/>
            <person name="Weber A.P.M."/>
            <person name="Boo G.H."/>
            <person name="Boo S.M."/>
            <person name="Kim K.M."/>
            <person name="Shin Y."/>
            <person name="Jung M."/>
            <person name="Lee S.J."/>
            <person name="Yim H.S."/>
            <person name="Lee J.H."/>
            <person name="Bhattacharya D."/>
            <person name="Yoon H.S."/>
        </authorList>
    </citation>
    <scope>NUCLEOTIDE SEQUENCE [LARGE SCALE GENOMIC DNA]</scope>
    <source>
        <strain evidence="2 3">SKKU-2015</strain>
        <tissue evidence="2">Whole body</tissue>
    </source>
</reference>
<dbReference type="GO" id="GO:0004672">
    <property type="term" value="F:protein kinase activity"/>
    <property type="evidence" value="ECO:0007669"/>
    <property type="project" value="InterPro"/>
</dbReference>
<keyword evidence="3" id="KW-1185">Reference proteome</keyword>
<dbReference type="PROSITE" id="PS50011">
    <property type="entry name" value="PROTEIN_KINASE_DOM"/>
    <property type="match status" value="1"/>
</dbReference>
<dbReference type="Pfam" id="PF00069">
    <property type="entry name" value="Pkinase"/>
    <property type="match status" value="2"/>
</dbReference>
<dbReference type="OrthoDB" id="40902at2759"/>
<accession>A0A2V3J2V7</accession>
<protein>
    <submittedName>
        <fullName evidence="2">Death-associated protein kinase 3</fullName>
    </submittedName>
</protein>
<evidence type="ECO:0000259" key="1">
    <source>
        <dbReference type="PROSITE" id="PS50011"/>
    </source>
</evidence>
<evidence type="ECO:0000313" key="3">
    <source>
        <dbReference type="Proteomes" id="UP000247409"/>
    </source>
</evidence>
<dbReference type="STRING" id="448386.A0A2V3J2V7"/>
<dbReference type="SMART" id="SM00220">
    <property type="entry name" value="S_TKc"/>
    <property type="match status" value="1"/>
</dbReference>
<evidence type="ECO:0000313" key="2">
    <source>
        <dbReference type="EMBL" id="PXF47730.1"/>
    </source>
</evidence>
<feature type="domain" description="Protein kinase" evidence="1">
    <location>
        <begin position="110"/>
        <end position="419"/>
    </location>
</feature>
<dbReference type="GO" id="GO:0005524">
    <property type="term" value="F:ATP binding"/>
    <property type="evidence" value="ECO:0007669"/>
    <property type="project" value="InterPro"/>
</dbReference>
<dbReference type="AlphaFoldDB" id="A0A2V3J2V7"/>
<keyword evidence="2" id="KW-0418">Kinase</keyword>
<dbReference type="Proteomes" id="UP000247409">
    <property type="component" value="Unassembled WGS sequence"/>
</dbReference>
<dbReference type="InterPro" id="IPR008271">
    <property type="entry name" value="Ser/Thr_kinase_AS"/>
</dbReference>
<organism evidence="2 3">
    <name type="scientific">Gracilariopsis chorda</name>
    <dbReference type="NCBI Taxonomy" id="448386"/>
    <lineage>
        <taxon>Eukaryota</taxon>
        <taxon>Rhodophyta</taxon>
        <taxon>Florideophyceae</taxon>
        <taxon>Rhodymeniophycidae</taxon>
        <taxon>Gracilariales</taxon>
        <taxon>Gracilariaceae</taxon>
        <taxon>Gracilariopsis</taxon>
    </lineage>
</organism>
<dbReference type="PANTHER" id="PTHR24347">
    <property type="entry name" value="SERINE/THREONINE-PROTEIN KINASE"/>
    <property type="match status" value="1"/>
</dbReference>
<dbReference type="PROSITE" id="PS00108">
    <property type="entry name" value="PROTEIN_KINASE_ST"/>
    <property type="match status" value="1"/>
</dbReference>
<proteinExistence type="predicted"/>
<sequence length="429" mass="47201">MVTLKHCPPPALNGLVSIRMGSGAFVKRQRRLAHLERAVLEVRQSENAPVEWSICLAGSSVQSDESRFCISVEHDTMGRIRLYLSSTHKFAVWKSAVNACARWVVSTHYVLQAQPFARGVFAAVYSAQPRGSTRCVAVKHISASCARSVPHMVAREVGVCHVVEHHNIIRVHDVFESAEGVHIVMDRMAYSLQAVLDEMAPLKESDAAYIMYQLLSAVAYLHGINIVHRDVKPDNVLVSEMSSRPSSVKLCDFGLANFTSRRVQRISAKWVTCESWSTAHKEDKRFSSPMDLTQALSQGGVDLKQGEHRMSPIDGQTLTSAIGAPSFTAPEVVQRRAYGAPVDVWACGISMFYMLTGALPFGGDKAADVLQRVAVDEVDVTRLMCAPLSSDAANLLRRLLNKDPRQRMTADSALRHAWFAAHNVALSPA</sequence>
<dbReference type="Gene3D" id="1.10.510.10">
    <property type="entry name" value="Transferase(Phosphotransferase) domain 1"/>
    <property type="match status" value="1"/>
</dbReference>
<dbReference type="SUPFAM" id="SSF56112">
    <property type="entry name" value="Protein kinase-like (PK-like)"/>
    <property type="match status" value="1"/>
</dbReference>
<dbReference type="InterPro" id="IPR011009">
    <property type="entry name" value="Kinase-like_dom_sf"/>
</dbReference>
<dbReference type="InterPro" id="IPR000719">
    <property type="entry name" value="Prot_kinase_dom"/>
</dbReference>
<keyword evidence="2" id="KW-0808">Transferase</keyword>
<gene>
    <name evidence="2" type="ORF">BWQ96_02412</name>
</gene>
<dbReference type="Gene3D" id="3.30.200.20">
    <property type="entry name" value="Phosphorylase Kinase, domain 1"/>
    <property type="match status" value="1"/>
</dbReference>
<comment type="caution">
    <text evidence="2">The sequence shown here is derived from an EMBL/GenBank/DDBJ whole genome shotgun (WGS) entry which is preliminary data.</text>
</comment>
<name>A0A2V3J2V7_9FLOR</name>